<keyword evidence="6" id="KW-0472">Membrane</keyword>
<feature type="region of interest" description="Disordered" evidence="9">
    <location>
        <begin position="772"/>
        <end position="818"/>
    </location>
</feature>
<dbReference type="SUPFAM" id="SSF48371">
    <property type="entry name" value="ARM repeat"/>
    <property type="match status" value="1"/>
</dbReference>
<dbReference type="InterPro" id="IPR011989">
    <property type="entry name" value="ARM-like"/>
</dbReference>
<proteinExistence type="inferred from homology"/>
<organism evidence="11 12">
    <name type="scientific">Sarocladium strictum</name>
    <name type="common">Black bundle disease fungus</name>
    <name type="synonym">Acremonium strictum</name>
    <dbReference type="NCBI Taxonomy" id="5046"/>
    <lineage>
        <taxon>Eukaryota</taxon>
        <taxon>Fungi</taxon>
        <taxon>Dikarya</taxon>
        <taxon>Ascomycota</taxon>
        <taxon>Pezizomycotina</taxon>
        <taxon>Sordariomycetes</taxon>
        <taxon>Hypocreomycetidae</taxon>
        <taxon>Hypocreales</taxon>
        <taxon>Sarocladiaceae</taxon>
        <taxon>Sarocladium</taxon>
    </lineage>
</organism>
<dbReference type="InterPro" id="IPR002553">
    <property type="entry name" value="Clathrin/coatomer_adapt-like_N"/>
</dbReference>
<evidence type="ECO:0000259" key="10">
    <source>
        <dbReference type="Pfam" id="PF01602"/>
    </source>
</evidence>
<feature type="compositionally biased region" description="Polar residues" evidence="9">
    <location>
        <begin position="802"/>
        <end position="817"/>
    </location>
</feature>
<reference evidence="11" key="1">
    <citation type="submission" date="2022-10" db="EMBL/GenBank/DDBJ databases">
        <title>Determination and structural analysis of whole genome sequence of Sarocladium strictum F4-1.</title>
        <authorList>
            <person name="Hu L."/>
            <person name="Jiang Y."/>
        </authorList>
    </citation>
    <scope>NUCLEOTIDE SEQUENCE</scope>
    <source>
        <strain evidence="11">F4-1</strain>
    </source>
</reference>
<keyword evidence="12" id="KW-1185">Reference proteome</keyword>
<dbReference type="InterPro" id="IPR017105">
    <property type="entry name" value="AP3_complex_dsu"/>
</dbReference>
<dbReference type="Proteomes" id="UP001175261">
    <property type="component" value="Unassembled WGS sequence"/>
</dbReference>
<comment type="subunit">
    <text evidence="7">Adaptor protein complex 3 (AP-3) is a heterotetramer.</text>
</comment>
<feature type="compositionally biased region" description="Polar residues" evidence="9">
    <location>
        <begin position="351"/>
        <end position="361"/>
    </location>
</feature>
<keyword evidence="4" id="KW-0677">Repeat</keyword>
<dbReference type="GO" id="GO:0006896">
    <property type="term" value="P:Golgi to vacuole transport"/>
    <property type="evidence" value="ECO:0007669"/>
    <property type="project" value="TreeGrafter"/>
</dbReference>
<dbReference type="Gene3D" id="1.25.10.10">
    <property type="entry name" value="Leucine-rich Repeat Variant"/>
    <property type="match status" value="1"/>
</dbReference>
<evidence type="ECO:0000256" key="2">
    <source>
        <dbReference type="ARBA" id="ARBA00006613"/>
    </source>
</evidence>
<keyword evidence="5 7" id="KW-0653">Protein transport</keyword>
<gene>
    <name evidence="11" type="ORF">NLU13_1698</name>
</gene>
<evidence type="ECO:0000313" key="11">
    <source>
        <dbReference type="EMBL" id="KAK0392200.1"/>
    </source>
</evidence>
<evidence type="ECO:0000256" key="5">
    <source>
        <dbReference type="ARBA" id="ARBA00022927"/>
    </source>
</evidence>
<evidence type="ECO:0000313" key="12">
    <source>
        <dbReference type="Proteomes" id="UP001175261"/>
    </source>
</evidence>
<dbReference type="PANTHER" id="PTHR22781">
    <property type="entry name" value="DELTA ADAPTIN-RELATED"/>
    <property type="match status" value="1"/>
</dbReference>
<comment type="similarity">
    <text evidence="2 7">Belongs to the adaptor complexes large subunit family.</text>
</comment>
<dbReference type="InterPro" id="IPR016024">
    <property type="entry name" value="ARM-type_fold"/>
</dbReference>
<feature type="region of interest" description="Disordered" evidence="9">
    <location>
        <begin position="722"/>
        <end position="749"/>
    </location>
</feature>
<dbReference type="Pfam" id="PF01602">
    <property type="entry name" value="Adaptin_N"/>
    <property type="match status" value="1"/>
</dbReference>
<dbReference type="GO" id="GO:0010008">
    <property type="term" value="C:endosome membrane"/>
    <property type="evidence" value="ECO:0007669"/>
    <property type="project" value="TreeGrafter"/>
</dbReference>
<evidence type="ECO:0000256" key="6">
    <source>
        <dbReference type="ARBA" id="ARBA00023136"/>
    </source>
</evidence>
<comment type="subcellular location">
    <subcellularLocation>
        <location evidence="1">Endomembrane system</location>
    </subcellularLocation>
    <subcellularLocation>
        <location evidence="7">Golgi apparatus</location>
    </subcellularLocation>
</comment>
<dbReference type="GO" id="GO:0030123">
    <property type="term" value="C:AP-3 adaptor complex"/>
    <property type="evidence" value="ECO:0007669"/>
    <property type="project" value="InterPro"/>
</dbReference>
<feature type="region of interest" description="Disordered" evidence="9">
    <location>
        <begin position="325"/>
        <end position="366"/>
    </location>
</feature>
<comment type="function">
    <text evidence="7">Part of the AP-3 complex, an adaptor-related complex which is not clathrin-associated. The complex is associated with the Golgi region as well as more peripheral structures. It facilitates the budding of vesicles from the Golgi membrane.</text>
</comment>
<keyword evidence="7" id="KW-0333">Golgi apparatus</keyword>
<dbReference type="AlphaFoldDB" id="A0AA39GRF7"/>
<protein>
    <recommendedName>
        <fullName evidence="7">AP-3 complex subunit delta</fullName>
    </recommendedName>
</protein>
<evidence type="ECO:0000256" key="4">
    <source>
        <dbReference type="ARBA" id="ARBA00022737"/>
    </source>
</evidence>
<evidence type="ECO:0000256" key="3">
    <source>
        <dbReference type="ARBA" id="ARBA00022448"/>
    </source>
</evidence>
<evidence type="ECO:0000256" key="7">
    <source>
        <dbReference type="PIRNR" id="PIRNR037092"/>
    </source>
</evidence>
<sequence>MVGHDMSWASFHVLEVMSSPKYHQKRVGYLGAVQSFRPDTEVLMLATNLLKKDLASTTPTIISLPIATLPHVITPSLALSTLQDLLPRMSHSHANIRKKTLVTLYRLALVYPEALRAAWPKIKERLMDPNEDPSVTAAIVNVVCELGWRRPNDFLPLAPRLFDLLVDGGNNWMAIKLIKLFAKLTPLEPRLVRKLLSPLTNIMSTTSSMSLLYECINGIIQGGILGSSGDASGSDEIATLCVNKLRGMIMIDGDPNLKYVALLAFNKIVLTHPFLVSQQEDVILECIDSPDITIRIQALDLVQGMVTSENLTTVVSRLMKQLKSSAPSKDGARSASPSASPLDGSDDEAQETITAPSTTKGQAPPLPDDYRVDVIGRILYMCAKDNYANIADFDWYIDVLTQLVRMAPATRVTDSESTGSSSIKTSGDVSEKIGNELRNVAVKVRAMRSTVVRAAEIILTQLNTDTPAGHSITSPALKSVGWILGEYSLLLSAPDDTLNALLQLLSRTSSPEVTTTALHATAKVFATIAGDATEPWTSQRKSRITLLMARIVDAFEPFTLHPNLEVQGRAVEFTELLKLTAEAASAQAVTTEDSEQDAPLLLTQAMPSLFKGWELNSVAVGAQRNVPVPGDLDLDEPIHANLNALLSSEDQITFSSAETDEFEVYYNERPAPTSISSASAPAIARLADPADDYVDSYQQASEDSYLDADIVARRKAERMERNRDDPFYIPSGGRSQGTSTPIHNILHDNNGPDLDIDSIPIMELDLNKLASPTAPTKKSAPKPRQKVVVAADETLDGGDGSGTRSYDSETNADSTAKTKARKIKNSLLQVDSSHIGSFNLEGDPAVDPEREDAEMQRAMKEVERLRLEMQRANERIQVAQGVDVEGTVVASKKGKKKKKATEPVYDEEGNVVEKPKVKKKKKARAVVIEGDEGAGEVEGAEVVEKKKKKKKKVEGAEPPGMLV</sequence>
<dbReference type="PANTHER" id="PTHR22781:SF12">
    <property type="entry name" value="AP-3 COMPLEX SUBUNIT DELTA-1"/>
    <property type="match status" value="1"/>
</dbReference>
<keyword evidence="8" id="KW-0175">Coiled coil</keyword>
<feature type="domain" description="Clathrin/coatomer adaptor adaptin-like N-terminal" evidence="10">
    <location>
        <begin position="1"/>
        <end position="579"/>
    </location>
</feature>
<dbReference type="GO" id="GO:0005794">
    <property type="term" value="C:Golgi apparatus"/>
    <property type="evidence" value="ECO:0007669"/>
    <property type="project" value="UniProtKB-SubCell"/>
</dbReference>
<accession>A0AA39GRF7</accession>
<dbReference type="PIRSF" id="PIRSF037092">
    <property type="entry name" value="AP3_complex_delta"/>
    <property type="match status" value="1"/>
</dbReference>
<dbReference type="EMBL" id="JAPDFR010000001">
    <property type="protein sequence ID" value="KAK0392200.1"/>
    <property type="molecule type" value="Genomic_DNA"/>
</dbReference>
<comment type="caution">
    <text evidence="11">The sequence shown here is derived from an EMBL/GenBank/DDBJ whole genome shotgun (WGS) entry which is preliminary data.</text>
</comment>
<feature type="coiled-coil region" evidence="8">
    <location>
        <begin position="855"/>
        <end position="882"/>
    </location>
</feature>
<evidence type="ECO:0000256" key="8">
    <source>
        <dbReference type="SAM" id="Coils"/>
    </source>
</evidence>
<name>A0AA39GRF7_SARSR</name>
<evidence type="ECO:0000256" key="9">
    <source>
        <dbReference type="SAM" id="MobiDB-lite"/>
    </source>
</evidence>
<keyword evidence="3 7" id="KW-0813">Transport</keyword>
<evidence type="ECO:0000256" key="1">
    <source>
        <dbReference type="ARBA" id="ARBA00004308"/>
    </source>
</evidence>
<dbReference type="GO" id="GO:0006623">
    <property type="term" value="P:protein targeting to vacuole"/>
    <property type="evidence" value="ECO:0007669"/>
    <property type="project" value="TreeGrafter"/>
</dbReference>
<feature type="region of interest" description="Disordered" evidence="9">
    <location>
        <begin position="933"/>
        <end position="963"/>
    </location>
</feature>